<accession>A0A1Y5HVN5</accession>
<dbReference type="AlphaFoldDB" id="A0A1Y5HVN5"/>
<sequence>YWIRDYIAGESFDEDADISDSSLAYMVEQLKTLHQVPADLMPIELARAKVNISDKAEAYWQVLEQKQTDDELLKMKALMQVAMSEPPKGEFCLCHLDPVPANWLYTAEGLKLLDWEYAGLGHPLWDLAALLQGIMQHVDAQPGDTSSADVNAQEALEQRIIELYGIEDLTAWRRAKVQMEYLSSLWYKAQA</sequence>
<organism evidence="2 3">
    <name type="scientific">Oleispira antarctica</name>
    <dbReference type="NCBI Taxonomy" id="188908"/>
    <lineage>
        <taxon>Bacteria</taxon>
        <taxon>Pseudomonadati</taxon>
        <taxon>Pseudomonadota</taxon>
        <taxon>Gammaproteobacteria</taxon>
        <taxon>Oceanospirillales</taxon>
        <taxon>Oceanospirillaceae</taxon>
        <taxon>Oleispira</taxon>
    </lineage>
</organism>
<dbReference type="Proteomes" id="UP000227088">
    <property type="component" value="Unassembled WGS sequence"/>
</dbReference>
<dbReference type="PANTHER" id="PTHR40086:SF1">
    <property type="entry name" value="CELL CYCLE REGULATOR CCRZ"/>
    <property type="match status" value="1"/>
</dbReference>
<dbReference type="SUPFAM" id="SSF56112">
    <property type="entry name" value="Protein kinase-like (PK-like)"/>
    <property type="match status" value="1"/>
</dbReference>
<gene>
    <name evidence="2" type="ORF">A9R00_09050</name>
</gene>
<dbReference type="InterPro" id="IPR011009">
    <property type="entry name" value="Kinase-like_dom_sf"/>
</dbReference>
<dbReference type="Pfam" id="PF01636">
    <property type="entry name" value="APH"/>
    <property type="match status" value="1"/>
</dbReference>
<reference evidence="3" key="1">
    <citation type="journal article" date="2017" name="Proc. Natl. Acad. Sci. U.S.A.">
        <title>Simulation of Deepwater Horizon oil plume reveals substrate specialization within a complex community of hydrocarbon degraders.</title>
        <authorList>
            <person name="Hu P."/>
            <person name="Dubinsky E.A."/>
            <person name="Probst A.J."/>
            <person name="Wang J."/>
            <person name="Sieber C.M.K."/>
            <person name="Tom L.M."/>
            <person name="Gardinali P."/>
            <person name="Banfield J.F."/>
            <person name="Atlas R.M."/>
            <person name="Andersen G.L."/>
        </authorList>
    </citation>
    <scope>NUCLEOTIDE SEQUENCE [LARGE SCALE GENOMIC DNA]</scope>
</reference>
<evidence type="ECO:0000259" key="1">
    <source>
        <dbReference type="Pfam" id="PF01636"/>
    </source>
</evidence>
<proteinExistence type="predicted"/>
<dbReference type="Gene3D" id="3.90.1200.10">
    <property type="match status" value="1"/>
</dbReference>
<evidence type="ECO:0000313" key="3">
    <source>
        <dbReference type="Proteomes" id="UP000227088"/>
    </source>
</evidence>
<dbReference type="EMBL" id="MABE01000520">
    <property type="protein sequence ID" value="OUS39833.1"/>
    <property type="molecule type" value="Genomic_DNA"/>
</dbReference>
<dbReference type="PANTHER" id="PTHR40086">
    <property type="entry name" value="PHOSPHOTRANSFERASE YTMP-RELATED"/>
    <property type="match status" value="1"/>
</dbReference>
<name>A0A1Y5HVN5_OLEAN</name>
<feature type="non-terminal residue" evidence="2">
    <location>
        <position position="1"/>
    </location>
</feature>
<comment type="caution">
    <text evidence="2">The sequence shown here is derived from an EMBL/GenBank/DDBJ whole genome shotgun (WGS) entry which is preliminary data.</text>
</comment>
<evidence type="ECO:0000313" key="2">
    <source>
        <dbReference type="EMBL" id="OUS39833.1"/>
    </source>
</evidence>
<protein>
    <recommendedName>
        <fullName evidence="1">Aminoglycoside phosphotransferase domain-containing protein</fullName>
    </recommendedName>
</protein>
<dbReference type="InterPro" id="IPR002575">
    <property type="entry name" value="Aminoglycoside_PTrfase"/>
</dbReference>
<feature type="domain" description="Aminoglycoside phosphotransferase" evidence="1">
    <location>
        <begin position="6"/>
        <end position="142"/>
    </location>
</feature>
<dbReference type="InterPro" id="IPR052077">
    <property type="entry name" value="CcrZ_PhaseVar_Mediator"/>
</dbReference>